<dbReference type="EMBL" id="CM056741">
    <property type="protein sequence ID" value="KAJ8688199.1"/>
    <property type="molecule type" value="Genomic_DNA"/>
</dbReference>
<comment type="caution">
    <text evidence="1">The sequence shown here is derived from an EMBL/GenBank/DDBJ whole genome shotgun (WGS) entry which is preliminary data.</text>
</comment>
<evidence type="ECO:0000313" key="2">
    <source>
        <dbReference type="Proteomes" id="UP001239111"/>
    </source>
</evidence>
<proteinExistence type="predicted"/>
<name>A0ACC2PY51_9HYME</name>
<dbReference type="Proteomes" id="UP001239111">
    <property type="component" value="Chromosome 1"/>
</dbReference>
<keyword evidence="2" id="KW-1185">Reference proteome</keyword>
<sequence length="389" mass="44062">MPKDQVSREDLLLQAVRSCDTDEICRLLRDGADINSNNNRENITPLQAAVETSFKEMIELLLNRGADAKVLDEDGRSILYTWSKTAFMGDSKEATYSEILELLLLCGARVADKDLESEEFNPLASILQYGDVNAAKLVLDDLKKHKDSVHSILHYAASNSSRPATLEFLLNSKQFDVHETNCSGSTALHVAADWDHPEAIATLLEHGANPNTKNHDGESPLLITIRDGRPWSTELLLSYGADLNVRTCDNETLLEFAAQRDISPFSHCQSLIKQIVLLQSQGSHVDPEYYSQIQRSSSFQKYFHGCKKEIELTRETLVDKSVTYYQILTDQDADLWSKNKNVLDALQSKSFADSFRIYGETICMHYVKVRPDQKKLFHLFEERRLNKLS</sequence>
<protein>
    <submittedName>
        <fullName evidence="1">Uncharacterized protein</fullName>
    </submittedName>
</protein>
<reference evidence="1" key="1">
    <citation type="submission" date="2023-04" db="EMBL/GenBank/DDBJ databases">
        <title>A chromosome-level genome assembly of the parasitoid wasp Eretmocerus hayati.</title>
        <authorList>
            <person name="Zhong Y."/>
            <person name="Liu S."/>
            <person name="Liu Y."/>
        </authorList>
    </citation>
    <scope>NUCLEOTIDE SEQUENCE</scope>
    <source>
        <strain evidence="1">ZJU_SS_LIU_2023</strain>
    </source>
</reference>
<organism evidence="1 2">
    <name type="scientific">Eretmocerus hayati</name>
    <dbReference type="NCBI Taxonomy" id="131215"/>
    <lineage>
        <taxon>Eukaryota</taxon>
        <taxon>Metazoa</taxon>
        <taxon>Ecdysozoa</taxon>
        <taxon>Arthropoda</taxon>
        <taxon>Hexapoda</taxon>
        <taxon>Insecta</taxon>
        <taxon>Pterygota</taxon>
        <taxon>Neoptera</taxon>
        <taxon>Endopterygota</taxon>
        <taxon>Hymenoptera</taxon>
        <taxon>Apocrita</taxon>
        <taxon>Proctotrupomorpha</taxon>
        <taxon>Chalcidoidea</taxon>
        <taxon>Aphelinidae</taxon>
        <taxon>Aphelininae</taxon>
        <taxon>Eretmocerus</taxon>
    </lineage>
</organism>
<evidence type="ECO:0000313" key="1">
    <source>
        <dbReference type="EMBL" id="KAJ8688199.1"/>
    </source>
</evidence>
<gene>
    <name evidence="1" type="ORF">QAD02_023994</name>
</gene>
<accession>A0ACC2PY51</accession>